<keyword evidence="1" id="KW-0479">Metal-binding</keyword>
<dbReference type="EMBL" id="JARXIC010000006">
    <property type="protein sequence ID" value="MDQ8193835.1"/>
    <property type="molecule type" value="Genomic_DNA"/>
</dbReference>
<evidence type="ECO:0000313" key="8">
    <source>
        <dbReference type="Proteomes" id="UP001243717"/>
    </source>
</evidence>
<keyword evidence="2 5" id="KW-0547">Nucleotide-binding</keyword>
<dbReference type="PIRSF" id="PIRSF006809">
    <property type="entry name" value="GTP-binding_hflX_prd"/>
    <property type="match status" value="1"/>
</dbReference>
<comment type="function">
    <text evidence="5">GTPase that associates with the 50S ribosomal subunit and may have a role during protein synthesis or ribosome biogenesis.</text>
</comment>
<evidence type="ECO:0000256" key="2">
    <source>
        <dbReference type="ARBA" id="ARBA00022741"/>
    </source>
</evidence>
<dbReference type="Pfam" id="PF16360">
    <property type="entry name" value="GTP-bdg_M"/>
    <property type="match status" value="1"/>
</dbReference>
<keyword evidence="8" id="KW-1185">Reference proteome</keyword>
<evidence type="ECO:0000259" key="6">
    <source>
        <dbReference type="PROSITE" id="PS51705"/>
    </source>
</evidence>
<dbReference type="HAMAP" id="MF_00900">
    <property type="entry name" value="GTPase_HflX"/>
    <property type="match status" value="1"/>
</dbReference>
<dbReference type="Proteomes" id="UP001243717">
    <property type="component" value="Unassembled WGS sequence"/>
</dbReference>
<dbReference type="RefSeq" id="WP_308984322.1">
    <property type="nucleotide sequence ID" value="NZ_JARXIC010000006.1"/>
</dbReference>
<gene>
    <name evidence="5 7" type="primary">hflX</name>
    <name evidence="7" type="ORF">QEH59_05335</name>
</gene>
<comment type="similarity">
    <text evidence="5">Belongs to the TRAFAC class OBG-HflX-like GTPase superfamily. HflX GTPase family.</text>
</comment>
<dbReference type="Pfam" id="PF13167">
    <property type="entry name" value="GTP-bdg_N"/>
    <property type="match status" value="1"/>
</dbReference>
<sequence>MHDVKERPTVVERAMLIGVTLPDDTPTNTRSLLDELRELVDTLGFGIMHERMVSIRKPQAKLLVGSGKALELIEEAKAYDCDVIIFDNELTPAQQRNWEQLAEDKILVIDRQEVILDIFGDRAQTKEAVLQVELARLEHNLPRLKSAWTHLSRQRGGGSMQRDAGETQLELDQRMVRTQITRVKRELEGVIQHRETQRKKRMTVPVPTCAIVGYTNAGKSSLLNKLTNSSILAEDKLFATLDPTSRRCPLPSGQPLVITDTVGFVRNLPHRLVDAFKATLEEAIVSNFLIHVLDVNSPEVDAHAATTLSVLKELGAKDKKIITVFNKIDALWDEETKDDLALRFPEALFISAHTGDGLDALQDRMEAIIEADFAQLRLMIPHERYDLVARLHREGGVRKEEARDEGTYLVGSVPERMMSALQPYVLHESEA</sequence>
<dbReference type="Pfam" id="PF01926">
    <property type="entry name" value="MMR_HSR1"/>
    <property type="match status" value="1"/>
</dbReference>
<evidence type="ECO:0000256" key="1">
    <source>
        <dbReference type="ARBA" id="ARBA00022723"/>
    </source>
</evidence>
<reference evidence="7 8" key="1">
    <citation type="submission" date="2023-04" db="EMBL/GenBank/DDBJ databases">
        <title>A novel bacteria isolated from coastal sediment.</title>
        <authorList>
            <person name="Liu X.-J."/>
            <person name="Du Z.-J."/>
        </authorList>
    </citation>
    <scope>NUCLEOTIDE SEQUENCE [LARGE SCALE GENOMIC DNA]</scope>
    <source>
        <strain evidence="7 8">SDUM461004</strain>
    </source>
</reference>
<dbReference type="SUPFAM" id="SSF52540">
    <property type="entry name" value="P-loop containing nucleoside triphosphate hydrolases"/>
    <property type="match status" value="1"/>
</dbReference>
<keyword evidence="3" id="KW-0460">Magnesium</keyword>
<evidence type="ECO:0000256" key="3">
    <source>
        <dbReference type="ARBA" id="ARBA00022842"/>
    </source>
</evidence>
<evidence type="ECO:0000256" key="4">
    <source>
        <dbReference type="ARBA" id="ARBA00023134"/>
    </source>
</evidence>
<dbReference type="Gene3D" id="3.40.50.300">
    <property type="entry name" value="P-loop containing nucleotide triphosphate hydrolases"/>
    <property type="match status" value="1"/>
</dbReference>
<dbReference type="PANTHER" id="PTHR10229:SF0">
    <property type="entry name" value="GTP-BINDING PROTEIN 6-RELATED"/>
    <property type="match status" value="1"/>
</dbReference>
<dbReference type="PROSITE" id="PS51705">
    <property type="entry name" value="G_HFLX"/>
    <property type="match status" value="1"/>
</dbReference>
<keyword evidence="5" id="KW-0963">Cytoplasm</keyword>
<dbReference type="InterPro" id="IPR027417">
    <property type="entry name" value="P-loop_NTPase"/>
</dbReference>
<dbReference type="Gene3D" id="3.40.50.11060">
    <property type="entry name" value="GTPase HflX, N-terminal domain"/>
    <property type="match status" value="1"/>
</dbReference>
<dbReference type="InterPro" id="IPR006073">
    <property type="entry name" value="GTP-bd"/>
</dbReference>
<dbReference type="InterPro" id="IPR016496">
    <property type="entry name" value="GTPase_HflX"/>
</dbReference>
<dbReference type="InterPro" id="IPR030394">
    <property type="entry name" value="G_HFLX_dom"/>
</dbReference>
<comment type="caution">
    <text evidence="7">The sequence shown here is derived from an EMBL/GenBank/DDBJ whole genome shotgun (WGS) entry which is preliminary data.</text>
</comment>
<organism evidence="7 8">
    <name type="scientific">Thalassobacterium sedimentorum</name>
    <dbReference type="NCBI Taxonomy" id="3041258"/>
    <lineage>
        <taxon>Bacteria</taxon>
        <taxon>Pseudomonadati</taxon>
        <taxon>Verrucomicrobiota</taxon>
        <taxon>Opitutia</taxon>
        <taxon>Puniceicoccales</taxon>
        <taxon>Coraliomargaritaceae</taxon>
        <taxon>Thalassobacterium</taxon>
    </lineage>
</organism>
<dbReference type="InterPro" id="IPR025121">
    <property type="entry name" value="GTPase_HflX_N"/>
</dbReference>
<dbReference type="InterPro" id="IPR042108">
    <property type="entry name" value="GTPase_HflX_N_sf"/>
</dbReference>
<dbReference type="NCBIfam" id="TIGR03156">
    <property type="entry name" value="GTP_HflX"/>
    <property type="match status" value="1"/>
</dbReference>
<protein>
    <recommendedName>
        <fullName evidence="5">GTPase HflX</fullName>
    </recommendedName>
    <alternativeName>
        <fullName evidence="5">GTP-binding protein HflX</fullName>
    </alternativeName>
</protein>
<keyword evidence="4 5" id="KW-0342">GTP-binding</keyword>
<feature type="domain" description="Hflx-type G" evidence="6">
    <location>
        <begin position="207"/>
        <end position="373"/>
    </location>
</feature>
<dbReference type="InterPro" id="IPR032305">
    <property type="entry name" value="GTP-bd_M"/>
</dbReference>
<dbReference type="CDD" id="cd01878">
    <property type="entry name" value="HflX"/>
    <property type="match status" value="1"/>
</dbReference>
<evidence type="ECO:0000256" key="5">
    <source>
        <dbReference type="HAMAP-Rule" id="MF_00900"/>
    </source>
</evidence>
<name>A0ABU1AG76_9BACT</name>
<dbReference type="PANTHER" id="PTHR10229">
    <property type="entry name" value="GTP-BINDING PROTEIN HFLX"/>
    <property type="match status" value="1"/>
</dbReference>
<comment type="subcellular location">
    <subcellularLocation>
        <location evidence="5">Cytoplasm</location>
    </subcellularLocation>
    <text evidence="5">May associate with membranes.</text>
</comment>
<accession>A0ABU1AG76</accession>
<comment type="subunit">
    <text evidence="5">Monomer. Associates with the 50S ribosomal subunit.</text>
</comment>
<dbReference type="Gene3D" id="6.10.250.2860">
    <property type="match status" value="1"/>
</dbReference>
<evidence type="ECO:0000313" key="7">
    <source>
        <dbReference type="EMBL" id="MDQ8193835.1"/>
    </source>
</evidence>
<proteinExistence type="inferred from homology"/>